<keyword evidence="2" id="KW-0677">Repeat</keyword>
<gene>
    <name evidence="3" type="ORF">AKAME5_001864400</name>
</gene>
<organism evidence="3 4">
    <name type="scientific">Lates japonicus</name>
    <name type="common">Japanese lates</name>
    <dbReference type="NCBI Taxonomy" id="270547"/>
    <lineage>
        <taxon>Eukaryota</taxon>
        <taxon>Metazoa</taxon>
        <taxon>Chordata</taxon>
        <taxon>Craniata</taxon>
        <taxon>Vertebrata</taxon>
        <taxon>Euteleostomi</taxon>
        <taxon>Actinopterygii</taxon>
        <taxon>Neopterygii</taxon>
        <taxon>Teleostei</taxon>
        <taxon>Neoteleostei</taxon>
        <taxon>Acanthomorphata</taxon>
        <taxon>Carangaria</taxon>
        <taxon>Carangaria incertae sedis</taxon>
        <taxon>Centropomidae</taxon>
        <taxon>Lates</taxon>
    </lineage>
</organism>
<dbReference type="InterPro" id="IPR032675">
    <property type="entry name" value="LRR_dom_sf"/>
</dbReference>
<evidence type="ECO:0000313" key="4">
    <source>
        <dbReference type="Proteomes" id="UP001279410"/>
    </source>
</evidence>
<keyword evidence="3" id="KW-0675">Receptor</keyword>
<keyword evidence="4" id="KW-1185">Reference proteome</keyword>
<keyword evidence="1" id="KW-0433">Leucine-rich repeat</keyword>
<evidence type="ECO:0000313" key="3">
    <source>
        <dbReference type="EMBL" id="GLD67289.1"/>
    </source>
</evidence>
<dbReference type="InterPro" id="IPR001611">
    <property type="entry name" value="Leu-rich_rpt"/>
</dbReference>
<proteinExistence type="predicted"/>
<accession>A0AAD3REC0</accession>
<comment type="caution">
    <text evidence="3">The sequence shown here is derived from an EMBL/GenBank/DDBJ whole genome shotgun (WGS) entry which is preliminary data.</text>
</comment>
<dbReference type="Pfam" id="PF00560">
    <property type="entry name" value="LRR_1"/>
    <property type="match status" value="1"/>
</dbReference>
<reference evidence="3" key="1">
    <citation type="submission" date="2022-08" db="EMBL/GenBank/DDBJ databases">
        <title>Genome sequencing of akame (Lates japonicus).</title>
        <authorList>
            <person name="Hashiguchi Y."/>
            <person name="Takahashi H."/>
        </authorList>
    </citation>
    <scope>NUCLEOTIDE SEQUENCE</scope>
    <source>
        <strain evidence="3">Kochi</strain>
    </source>
</reference>
<dbReference type="EMBL" id="BRZM01000109">
    <property type="protein sequence ID" value="GLD67289.1"/>
    <property type="molecule type" value="Genomic_DNA"/>
</dbReference>
<dbReference type="SMART" id="SM00364">
    <property type="entry name" value="LRR_BAC"/>
    <property type="match status" value="2"/>
</dbReference>
<evidence type="ECO:0000256" key="1">
    <source>
        <dbReference type="ARBA" id="ARBA00022614"/>
    </source>
</evidence>
<evidence type="ECO:0000256" key="2">
    <source>
        <dbReference type="ARBA" id="ARBA00022737"/>
    </source>
</evidence>
<dbReference type="Gene3D" id="3.80.10.10">
    <property type="entry name" value="Ribonuclease Inhibitor"/>
    <property type="match status" value="1"/>
</dbReference>
<sequence>MLNLSRSEITEVNSLLSTSLEKLDLSCNSLEVFNNPPQTLKWLDLSNNHLICLPSLANLSHLQELKVDNNQFTTLIDEVSA</sequence>
<dbReference type="Proteomes" id="UP001279410">
    <property type="component" value="Unassembled WGS sequence"/>
</dbReference>
<dbReference type="SUPFAM" id="SSF52058">
    <property type="entry name" value="L domain-like"/>
    <property type="match status" value="1"/>
</dbReference>
<name>A0AAD3REC0_LATJO</name>
<dbReference type="PROSITE" id="PS51450">
    <property type="entry name" value="LRR"/>
    <property type="match status" value="1"/>
</dbReference>
<dbReference type="AlphaFoldDB" id="A0AAD3REC0"/>
<protein>
    <submittedName>
        <fullName evidence="3">Toll-like receptor 2 isoform X1</fullName>
    </submittedName>
</protein>
<dbReference type="InterPro" id="IPR025875">
    <property type="entry name" value="Leu-rich_rpt_4"/>
</dbReference>
<dbReference type="Pfam" id="PF12799">
    <property type="entry name" value="LRR_4"/>
    <property type="match status" value="1"/>
</dbReference>